<protein>
    <recommendedName>
        <fullName evidence="5">Capsule polysaccharide biosynthesis protein</fullName>
    </recommendedName>
</protein>
<dbReference type="AlphaFoldDB" id="A0A174N031"/>
<dbReference type="Gene3D" id="3.40.50.12580">
    <property type="match status" value="1"/>
</dbReference>
<gene>
    <name evidence="2" type="ORF">DWY92_14490</name>
    <name evidence="1" type="ORF">ERS852554_00672</name>
</gene>
<accession>A0A174N031</accession>
<dbReference type="EMBL" id="CZBF01000001">
    <property type="protein sequence ID" value="CUP42024.1"/>
    <property type="molecule type" value="Genomic_DNA"/>
</dbReference>
<evidence type="ECO:0008006" key="5">
    <source>
        <dbReference type="Google" id="ProtNLM"/>
    </source>
</evidence>
<name>A0A174N031_BACUN</name>
<evidence type="ECO:0000313" key="2">
    <source>
        <dbReference type="EMBL" id="RGQ49781.1"/>
    </source>
</evidence>
<evidence type="ECO:0000313" key="4">
    <source>
        <dbReference type="Proteomes" id="UP000283680"/>
    </source>
</evidence>
<evidence type="ECO:0000313" key="1">
    <source>
        <dbReference type="EMBL" id="CUP42024.1"/>
    </source>
</evidence>
<reference evidence="1 3" key="1">
    <citation type="submission" date="2015-09" db="EMBL/GenBank/DDBJ databases">
        <authorList>
            <consortium name="Pathogen Informatics"/>
        </authorList>
    </citation>
    <scope>NUCLEOTIDE SEQUENCE [LARGE SCALE GENOMIC DNA]</scope>
    <source>
        <strain evidence="1 3">2789STDY5834942</strain>
    </source>
</reference>
<evidence type="ECO:0000313" key="3">
    <source>
        <dbReference type="Proteomes" id="UP000095788"/>
    </source>
</evidence>
<reference evidence="2 4" key="2">
    <citation type="submission" date="2018-08" db="EMBL/GenBank/DDBJ databases">
        <title>A genome reference for cultivated species of the human gut microbiota.</title>
        <authorList>
            <person name="Zou Y."/>
            <person name="Xue W."/>
            <person name="Luo G."/>
        </authorList>
    </citation>
    <scope>NUCLEOTIDE SEQUENCE [LARGE SCALE GENOMIC DNA]</scope>
    <source>
        <strain evidence="2 4">AF28-11</strain>
    </source>
</reference>
<dbReference type="EMBL" id="QRTH01000007">
    <property type="protein sequence ID" value="RGQ49781.1"/>
    <property type="molecule type" value="Genomic_DNA"/>
</dbReference>
<dbReference type="SUPFAM" id="SSF53756">
    <property type="entry name" value="UDP-Glycosyltransferase/glycogen phosphorylase"/>
    <property type="match status" value="1"/>
</dbReference>
<organism evidence="1 3">
    <name type="scientific">Bacteroides uniformis</name>
    <dbReference type="NCBI Taxonomy" id="820"/>
    <lineage>
        <taxon>Bacteria</taxon>
        <taxon>Pseudomonadati</taxon>
        <taxon>Bacteroidota</taxon>
        <taxon>Bacteroidia</taxon>
        <taxon>Bacteroidales</taxon>
        <taxon>Bacteroidaceae</taxon>
        <taxon>Bacteroides</taxon>
    </lineage>
</organism>
<dbReference type="InterPro" id="IPR043148">
    <property type="entry name" value="TagF_C"/>
</dbReference>
<dbReference type="Proteomes" id="UP000283680">
    <property type="component" value="Unassembled WGS sequence"/>
</dbReference>
<dbReference type="RefSeq" id="WP_117964392.1">
    <property type="nucleotide sequence ID" value="NZ_CAXTFB010000020.1"/>
</dbReference>
<dbReference type="Proteomes" id="UP000095788">
    <property type="component" value="Unassembled WGS sequence"/>
</dbReference>
<sequence>MKYLFYGGSSITMPHMGVLLNESLALNEKGDEIVWVYCNAKYQSCISNLSSNSVICKNCVNRVHRLLGKYSKHLTTIPLFDKNKCVKDAKEYLFCDIDELKDFTFQGCNLGYSIASAYISATRNSIMSFSERHKQYYSKLVSQVIERFICFEKIVKDCRPDCIVVFNGRYFDAAICIEIARKHHIDYQIKEVLDGPRCKKPFFIETFFNCSAFDINNKTKKVYDTWNQSSLSEKEKIKIGSHFYEWKKGGDCVIDKSYVKKQQIGLLPQKWDSQKRNIVIFNSSDDELAAIGADYDSYSLFKSQYVGICSILEHFIGERNFCFYLRMHPNLSQLDNPFVNDLLELADKFDNIIVIAPAEKISSYSLMNAADKVISFGSTMGVEANYWGKPSILLSASEYYNLGVCYLPSSIEELCEMIKADLQPLAKEGALKYAFYLLDREVRCHRANFVDISFIKRNMLFKTIYTFSYDKLLYSSFLARLESLLYRKLFSKFIPDKNKFPEQIVLDNI</sequence>
<proteinExistence type="predicted"/>